<dbReference type="SUPFAM" id="SSF49785">
    <property type="entry name" value="Galactose-binding domain-like"/>
    <property type="match status" value="1"/>
</dbReference>
<dbReference type="Gene3D" id="2.60.120.260">
    <property type="entry name" value="Galactose-binding domain-like"/>
    <property type="match status" value="1"/>
</dbReference>
<dbReference type="Proteomes" id="UP000596130">
    <property type="component" value="Chromosome"/>
</dbReference>
<dbReference type="InterPro" id="IPR057561">
    <property type="entry name" value="NADase_transloc"/>
</dbReference>
<evidence type="ECO:0000256" key="1">
    <source>
        <dbReference type="SAM" id="MobiDB-lite"/>
    </source>
</evidence>
<organism evidence="3 4">
    <name type="scientific">Streptomyces alfalfae</name>
    <dbReference type="NCBI Taxonomy" id="1642299"/>
    <lineage>
        <taxon>Bacteria</taxon>
        <taxon>Bacillati</taxon>
        <taxon>Actinomycetota</taxon>
        <taxon>Actinomycetes</taxon>
        <taxon>Kitasatosporales</taxon>
        <taxon>Streptomycetaceae</taxon>
        <taxon>Streptomyces</taxon>
    </lineage>
</organism>
<dbReference type="NCBIfam" id="NF047619">
    <property type="entry name" value="NADase_discoid"/>
    <property type="match status" value="1"/>
</dbReference>
<accession>A0A7T4U166</accession>
<gene>
    <name evidence="3" type="ORF">I8755_32440</name>
</gene>
<dbReference type="AlphaFoldDB" id="A0A7T4U166"/>
<keyword evidence="2" id="KW-0472">Membrane</keyword>
<feature type="transmembrane region" description="Helical" evidence="2">
    <location>
        <begin position="252"/>
        <end position="271"/>
    </location>
</feature>
<proteinExistence type="predicted"/>
<keyword evidence="2" id="KW-1133">Transmembrane helix</keyword>
<name>A0A7T4U166_9ACTN</name>
<protein>
    <submittedName>
        <fullName evidence="3">Zinc ribbon domain-containing protein</fullName>
    </submittedName>
</protein>
<keyword evidence="2" id="KW-0812">Transmembrane</keyword>
<evidence type="ECO:0000313" key="3">
    <source>
        <dbReference type="EMBL" id="QQC92568.1"/>
    </source>
</evidence>
<feature type="region of interest" description="Disordered" evidence="1">
    <location>
        <begin position="1"/>
        <end position="177"/>
    </location>
</feature>
<dbReference type="EMBL" id="CP065959">
    <property type="protein sequence ID" value="QQC92568.1"/>
    <property type="molecule type" value="Genomic_DNA"/>
</dbReference>
<dbReference type="RefSeq" id="WP_198504264.1">
    <property type="nucleotide sequence ID" value="NZ_CP065959.1"/>
</dbReference>
<dbReference type="InterPro" id="IPR008979">
    <property type="entry name" value="Galactose-bd-like_sf"/>
</dbReference>
<sequence length="434" mass="45313">MTSQAPRSTEGARTCGECGSTADPDEPFCEACGAVLSWGGAARPVPPSTAQEPPGTAPEAGRDRPAETPAGPSAPPAPAAGTPSAAPDGARPDAPADEPTAGDTPADASGTPDPSNRDRTAAVPAPAPAPSPDAVASATTRARNLIVPVPDRRPRQASPEVTPVLPGRPEAQPLRVRAPGRPDAVPDGVPCPWCATGNAPDRHFCDRCAMPMSGASGDAAAPVWWRRLLDRRDRPAPWAGDRPRLRFGLDRVGTWLSAALVLALVACAVLYTGPAVEAVRDHFAKRAPVAPDDVRASRSYAKHGAPLAFDRLNNTWWGPGVSQAGDGDWLEARFGRPTRLLDLIITPGVSTRGDELDKSAQPHHVDAVITTAKGKKVTRRLTLDQGAGAQRRRFTVGEVTSVRLVVRSAHHASADKQLAIAEVEFFGPSSANNG</sequence>
<reference evidence="3 4" key="1">
    <citation type="submission" date="2020-12" db="EMBL/GenBank/DDBJ databases">
        <title>Identification and biosynthesis of polyene macrolides produced by Streptomyces alfalfae Men-myco-93-63.</title>
        <authorList>
            <person name="Liu D."/>
            <person name="Li Y."/>
            <person name="Liu L."/>
            <person name="Han X."/>
            <person name="Shen F."/>
        </authorList>
    </citation>
    <scope>NUCLEOTIDE SEQUENCE [LARGE SCALE GENOMIC DNA]</scope>
    <source>
        <strain evidence="3 4">Men-myco-93-63</strain>
    </source>
</reference>
<evidence type="ECO:0000256" key="2">
    <source>
        <dbReference type="SAM" id="Phobius"/>
    </source>
</evidence>
<feature type="compositionally biased region" description="Low complexity" evidence="1">
    <location>
        <begin position="79"/>
        <end position="99"/>
    </location>
</feature>
<evidence type="ECO:0000313" key="4">
    <source>
        <dbReference type="Proteomes" id="UP000596130"/>
    </source>
</evidence>